<feature type="repeat" description="WD" evidence="3">
    <location>
        <begin position="540"/>
        <end position="578"/>
    </location>
</feature>
<feature type="repeat" description="WD" evidence="3">
    <location>
        <begin position="58"/>
        <end position="99"/>
    </location>
</feature>
<dbReference type="InterPro" id="IPR015943">
    <property type="entry name" value="WD40/YVTN_repeat-like_dom_sf"/>
</dbReference>
<evidence type="ECO:0000313" key="5">
    <source>
        <dbReference type="Proteomes" id="UP000053237"/>
    </source>
</evidence>
<dbReference type="GO" id="GO:0030864">
    <property type="term" value="C:cortical actin cytoskeleton"/>
    <property type="evidence" value="ECO:0007669"/>
    <property type="project" value="TreeGrafter"/>
</dbReference>
<evidence type="ECO:0000256" key="1">
    <source>
        <dbReference type="ARBA" id="ARBA00022574"/>
    </source>
</evidence>
<dbReference type="PROSITE" id="PS50082">
    <property type="entry name" value="WD_REPEATS_2"/>
    <property type="match status" value="6"/>
</dbReference>
<dbReference type="SUPFAM" id="SSF50978">
    <property type="entry name" value="WD40 repeat-like"/>
    <property type="match status" value="1"/>
</dbReference>
<dbReference type="GO" id="GO:0030042">
    <property type="term" value="P:actin filament depolymerization"/>
    <property type="evidence" value="ECO:0007669"/>
    <property type="project" value="TreeGrafter"/>
</dbReference>
<dbReference type="SUPFAM" id="SSF50998">
    <property type="entry name" value="Quinoprotein alcohol dehydrogenase-like"/>
    <property type="match status" value="1"/>
</dbReference>
<protein>
    <submittedName>
        <fullName evidence="4">Uncharacterized protein</fullName>
    </submittedName>
</protein>
<dbReference type="PANTHER" id="PTHR19856">
    <property type="entry name" value="WD-REPEATCONTAINING PROTEIN WDR1"/>
    <property type="match status" value="1"/>
</dbReference>
<keyword evidence="1 3" id="KW-0853">WD repeat</keyword>
<dbReference type="InterPro" id="IPR001680">
    <property type="entry name" value="WD40_rpt"/>
</dbReference>
<dbReference type="FunFam" id="2.130.10.10:FF:000167">
    <property type="entry name" value="Actin-interacting protein 1"/>
    <property type="match status" value="1"/>
</dbReference>
<dbReference type="InParanoid" id="A0A024G8L2"/>
<dbReference type="PROSITE" id="PS00678">
    <property type="entry name" value="WD_REPEATS_1"/>
    <property type="match status" value="2"/>
</dbReference>
<feature type="repeat" description="WD" evidence="3">
    <location>
        <begin position="580"/>
        <end position="613"/>
    </location>
</feature>
<name>A0A024G8L2_9STRA</name>
<dbReference type="InterPro" id="IPR036322">
    <property type="entry name" value="WD40_repeat_dom_sf"/>
</dbReference>
<keyword evidence="2" id="KW-0677">Repeat</keyword>
<evidence type="ECO:0000256" key="3">
    <source>
        <dbReference type="PROSITE-ProRule" id="PRU00221"/>
    </source>
</evidence>
<evidence type="ECO:0000313" key="4">
    <source>
        <dbReference type="EMBL" id="CCI42667.1"/>
    </source>
</evidence>
<feature type="repeat" description="WD" evidence="3">
    <location>
        <begin position="322"/>
        <end position="353"/>
    </location>
</feature>
<gene>
    <name evidence="4" type="ORF">BN9_034510</name>
</gene>
<dbReference type="Proteomes" id="UP000053237">
    <property type="component" value="Unassembled WGS sequence"/>
</dbReference>
<dbReference type="Pfam" id="PF00400">
    <property type="entry name" value="WD40"/>
    <property type="match status" value="8"/>
</dbReference>
<feature type="repeat" description="WD" evidence="3">
    <location>
        <begin position="493"/>
        <end position="528"/>
    </location>
</feature>
<dbReference type="EMBL" id="CAIX01000037">
    <property type="protein sequence ID" value="CCI42667.1"/>
    <property type="molecule type" value="Genomic_DNA"/>
</dbReference>
<proteinExistence type="predicted"/>
<reference evidence="4 5" key="1">
    <citation type="submission" date="2012-05" db="EMBL/GenBank/DDBJ databases">
        <title>Recombination and specialization in a pathogen metapopulation.</title>
        <authorList>
            <person name="Gardiner A."/>
            <person name="Kemen E."/>
            <person name="Schultz-Larsen T."/>
            <person name="MacLean D."/>
            <person name="Van Oosterhout C."/>
            <person name="Jones J.D.G."/>
        </authorList>
    </citation>
    <scope>NUCLEOTIDE SEQUENCE [LARGE SCALE GENOMIC DNA]</scope>
    <source>
        <strain evidence="4 5">Ac Nc2</strain>
    </source>
</reference>
<dbReference type="FunFam" id="2.130.10.10:FF:000102">
    <property type="entry name" value="Actin-interacting protein 1"/>
    <property type="match status" value="1"/>
</dbReference>
<accession>A0A024G8L2</accession>
<feature type="repeat" description="WD" evidence="3">
    <location>
        <begin position="233"/>
        <end position="274"/>
    </location>
</feature>
<dbReference type="SMART" id="SM00320">
    <property type="entry name" value="WD40"/>
    <property type="match status" value="10"/>
</dbReference>
<dbReference type="CDD" id="cd00200">
    <property type="entry name" value="WD40"/>
    <property type="match status" value="2"/>
</dbReference>
<organism evidence="4 5">
    <name type="scientific">Albugo candida</name>
    <dbReference type="NCBI Taxonomy" id="65357"/>
    <lineage>
        <taxon>Eukaryota</taxon>
        <taxon>Sar</taxon>
        <taxon>Stramenopiles</taxon>
        <taxon>Oomycota</taxon>
        <taxon>Peronosporomycetes</taxon>
        <taxon>Albuginales</taxon>
        <taxon>Albuginaceae</taxon>
        <taxon>Albugo</taxon>
    </lineage>
</organism>
<dbReference type="InterPro" id="IPR019775">
    <property type="entry name" value="WD40_repeat_CS"/>
</dbReference>
<dbReference type="Gene3D" id="2.130.10.10">
    <property type="entry name" value="YVTN repeat-like/Quinoprotein amine dehydrogenase"/>
    <property type="match status" value="2"/>
</dbReference>
<sequence>MEKIPDPALEKTVAPCPTTTRGASSVLNVHPKEPKLIYCAGKLVVIRSLEDPTDCFVYRGHNEPTTVAQFSPSGYWVASADTSGKVRVWSYDHPQHTLKLELVALGGRIDDLQWDCESKRIVVVGNSRGVMARVFVWDTGNNLGEIIGHQKRIQSVAFKPTRPFRIMTASEDFNVCIYQGPPFTYLHRNNNVHKNYANCIRYSPKGDLAISVGSDKVICLYDGTSGDFLENFPSKHNGSIYSVCWSPDGTQVLTSSADKTVVLWDVSTRSVVKTFTFGGKKPELGDMQVAVVWTKEYMISLSLSGDINYLDMTNPTQPKQIVQGHQVSILSLAVDPSTQVILTGSYDAVVCSWHDRVASVLRGCAHTGKITGIAANAKQVASVSWDDTIRIANVQENGSYLYRLSKKLDCQPTSVIMDPSSASLLALVGTNQGLKIVYKENDELHLNAFNVDWTPICIAVSSEGSLIAVGAKENHLIHLFELRDRSLHRVGELAGHLGSVTCLAFSPDGAYLAAGDVQRDVRVWDIASLQPKIERMWVFHTTRIASVAWSPSGKYIASGSLDESIYIWSVETPSVRRVFGLTHKEGVTGVAFLEEEKLLSVGNDACLRFWNLA</sequence>
<dbReference type="InterPro" id="IPR011047">
    <property type="entry name" value="Quinoprotein_ADH-like_sf"/>
</dbReference>
<dbReference type="OrthoDB" id="2306at2759"/>
<dbReference type="GO" id="GO:0051015">
    <property type="term" value="F:actin filament binding"/>
    <property type="evidence" value="ECO:0007669"/>
    <property type="project" value="TreeGrafter"/>
</dbReference>
<dbReference type="PROSITE" id="PS50294">
    <property type="entry name" value="WD_REPEATS_REGION"/>
    <property type="match status" value="6"/>
</dbReference>
<dbReference type="InterPro" id="IPR020472">
    <property type="entry name" value="WD40_PAC1"/>
</dbReference>
<dbReference type="PANTHER" id="PTHR19856:SF0">
    <property type="entry name" value="WD REPEAT-CONTAINING PROTEIN 1"/>
    <property type="match status" value="1"/>
</dbReference>
<comment type="caution">
    <text evidence="4">The sequence shown here is derived from an EMBL/GenBank/DDBJ whole genome shotgun (WGS) entry which is preliminary data.</text>
</comment>
<dbReference type="AlphaFoldDB" id="A0A024G8L2"/>
<dbReference type="PRINTS" id="PR00320">
    <property type="entry name" value="GPROTEINBRPT"/>
</dbReference>
<dbReference type="STRING" id="65357.A0A024G8L2"/>
<evidence type="ECO:0000256" key="2">
    <source>
        <dbReference type="ARBA" id="ARBA00022737"/>
    </source>
</evidence>
<keyword evidence="5" id="KW-1185">Reference proteome</keyword>